<dbReference type="EMBL" id="QEXV01000004">
    <property type="protein sequence ID" value="PWE17065.1"/>
    <property type="molecule type" value="Genomic_DNA"/>
</dbReference>
<sequence length="239" mass="27043">MITLNLDDLELTDGQRVLDLGCGRGRHLHALYWHEAALDIVGVDLDFDDLTAALDGFFELPPPPDNPPRSAVFATGDALALPFPDASFDAVICSEVLEHLPDYAAALDEIERVLKPGGRFALSVPRYWPEAICWALSEGYRNTPGGHVRIFKGRGLRRAVEQRGFAFRRRHWAHALHSPYWWLRCARWDRQDESRMVSAYRKFLEWDLLSAPRLTRGLEAALNPVMGKSVALYFTKEAS</sequence>
<dbReference type="CDD" id="cd02440">
    <property type="entry name" value="AdoMet_MTases"/>
    <property type="match status" value="1"/>
</dbReference>
<gene>
    <name evidence="1" type="ORF">DDZ18_10210</name>
</gene>
<reference evidence="2" key="1">
    <citation type="submission" date="2018-05" db="EMBL/GenBank/DDBJ databases">
        <authorList>
            <person name="Liu B.-T."/>
        </authorList>
    </citation>
    <scope>NUCLEOTIDE SEQUENCE [LARGE SCALE GENOMIC DNA]</scope>
    <source>
        <strain evidence="2">WD6-1</strain>
    </source>
</reference>
<dbReference type="InterPro" id="IPR029063">
    <property type="entry name" value="SAM-dependent_MTases_sf"/>
</dbReference>
<dbReference type="Gene3D" id="3.40.50.150">
    <property type="entry name" value="Vaccinia Virus protein VP39"/>
    <property type="match status" value="1"/>
</dbReference>
<name>A0A2U2BSS3_9PROT</name>
<dbReference type="Proteomes" id="UP000245168">
    <property type="component" value="Unassembled WGS sequence"/>
</dbReference>
<keyword evidence="1" id="KW-0489">Methyltransferase</keyword>
<dbReference type="RefSeq" id="WP_109253289.1">
    <property type="nucleotide sequence ID" value="NZ_QEXV01000004.1"/>
</dbReference>
<dbReference type="SUPFAM" id="SSF53335">
    <property type="entry name" value="S-adenosyl-L-methionine-dependent methyltransferases"/>
    <property type="match status" value="1"/>
</dbReference>
<evidence type="ECO:0000313" key="2">
    <source>
        <dbReference type="Proteomes" id="UP000245168"/>
    </source>
</evidence>
<dbReference type="Pfam" id="PF13489">
    <property type="entry name" value="Methyltransf_23"/>
    <property type="match status" value="1"/>
</dbReference>
<dbReference type="GO" id="GO:0032259">
    <property type="term" value="P:methylation"/>
    <property type="evidence" value="ECO:0007669"/>
    <property type="project" value="UniProtKB-KW"/>
</dbReference>
<keyword evidence="1" id="KW-0808">Transferase</keyword>
<comment type="caution">
    <text evidence="1">The sequence shown here is derived from an EMBL/GenBank/DDBJ whole genome shotgun (WGS) entry which is preliminary data.</text>
</comment>
<accession>A0A2U2BSS3</accession>
<dbReference type="AlphaFoldDB" id="A0A2U2BSS3"/>
<dbReference type="OrthoDB" id="9792690at2"/>
<proteinExistence type="predicted"/>
<dbReference type="PANTHER" id="PTHR43464:SF83">
    <property type="entry name" value="MALONYL-[ACYL-CARRIER PROTEIN] O-METHYLTRANSFERASE"/>
    <property type="match status" value="1"/>
</dbReference>
<keyword evidence="2" id="KW-1185">Reference proteome</keyword>
<protein>
    <submittedName>
        <fullName evidence="1">SAM-dependent methyltransferase</fullName>
    </submittedName>
</protein>
<evidence type="ECO:0000313" key="1">
    <source>
        <dbReference type="EMBL" id="PWE17065.1"/>
    </source>
</evidence>
<dbReference type="GO" id="GO:0008168">
    <property type="term" value="F:methyltransferase activity"/>
    <property type="evidence" value="ECO:0007669"/>
    <property type="project" value="UniProtKB-KW"/>
</dbReference>
<organism evidence="1 2">
    <name type="scientific">Marinicauda salina</name>
    <dbReference type="NCBI Taxonomy" id="2135793"/>
    <lineage>
        <taxon>Bacteria</taxon>
        <taxon>Pseudomonadati</taxon>
        <taxon>Pseudomonadota</taxon>
        <taxon>Alphaproteobacteria</taxon>
        <taxon>Maricaulales</taxon>
        <taxon>Maricaulaceae</taxon>
        <taxon>Marinicauda</taxon>
    </lineage>
</organism>
<dbReference type="PANTHER" id="PTHR43464">
    <property type="entry name" value="METHYLTRANSFERASE"/>
    <property type="match status" value="1"/>
</dbReference>